<evidence type="ECO:0000256" key="1">
    <source>
        <dbReference type="SAM" id="MobiDB-lite"/>
    </source>
</evidence>
<feature type="compositionally biased region" description="Basic and acidic residues" evidence="1">
    <location>
        <begin position="86"/>
        <end position="97"/>
    </location>
</feature>
<feature type="region of interest" description="Disordered" evidence="1">
    <location>
        <begin position="147"/>
        <end position="169"/>
    </location>
</feature>
<feature type="compositionally biased region" description="Gly residues" evidence="1">
    <location>
        <begin position="153"/>
        <end position="162"/>
    </location>
</feature>
<proteinExistence type="predicted"/>
<comment type="caution">
    <text evidence="4">The sequence shown here is derived from an EMBL/GenBank/DDBJ whole genome shotgun (WGS) entry which is preliminary data.</text>
</comment>
<dbReference type="EMBL" id="JABJXA010000077">
    <property type="protein sequence ID" value="MBB1260030.1"/>
    <property type="molecule type" value="Genomic_DNA"/>
</dbReference>
<reference evidence="6" key="2">
    <citation type="submission" date="2020-05" db="EMBL/GenBank/DDBJ databases">
        <title>Classification of alakaliphilic streptomycetes isolated from an alkaline soil next to Lonar Crater, India and a proposal for the recognition of Streptomyces alkaliterrae sp. nov.</title>
        <authorList>
            <person name="Golinska P."/>
        </authorList>
    </citation>
    <scope>NUCLEOTIDE SEQUENCE [LARGE SCALE GENOMIC DNA]</scope>
    <source>
        <strain evidence="6">OF8</strain>
    </source>
</reference>
<reference evidence="4 5" key="1">
    <citation type="submission" date="2019-10" db="EMBL/GenBank/DDBJ databases">
        <title>Streptomyces sp. nov., a novel actinobacterium isolated from alkaline environment.</title>
        <authorList>
            <person name="Golinska P."/>
        </authorList>
    </citation>
    <scope>NUCLEOTIDE SEQUENCE [LARGE SCALE GENOMIC DNA]</scope>
    <source>
        <strain evidence="4 5">OF1</strain>
    </source>
</reference>
<feature type="region of interest" description="Disordered" evidence="1">
    <location>
        <begin position="78"/>
        <end position="97"/>
    </location>
</feature>
<feature type="chain" id="PRO_5036372193" evidence="2">
    <location>
        <begin position="39"/>
        <end position="194"/>
    </location>
</feature>
<reference evidence="3" key="3">
    <citation type="journal article" name="Syst. Appl. Microbiol.">
        <title>Streptomyces alkaliterrae sp. nov., isolated from an alkaline soil, and emended descriptions of Streptomyces alkaliphilus, Streptomyces calidiresistens and Streptomyces durbertensis.</title>
        <authorList>
            <person name="Swiecimska M."/>
            <person name="Golinska P."/>
            <person name="Nouioui I."/>
            <person name="Wypij M."/>
            <person name="Rai M."/>
            <person name="Sangal V."/>
            <person name="Goodfellow M."/>
        </authorList>
    </citation>
    <scope>NUCLEOTIDE SEQUENCE</scope>
    <source>
        <strain evidence="3">OF8</strain>
    </source>
</reference>
<protein>
    <submittedName>
        <fullName evidence="4">Uncharacterized protein</fullName>
    </submittedName>
</protein>
<name>A0A5P0YMK8_9ACTN</name>
<gene>
    <name evidence="4" type="ORF">FNX44_006340</name>
    <name evidence="3" type="ORF">H3147_14475</name>
</gene>
<dbReference type="AlphaFoldDB" id="A0A5P0YMK8"/>
<feature type="region of interest" description="Disordered" evidence="1">
    <location>
        <begin position="39"/>
        <end position="68"/>
    </location>
</feature>
<dbReference type="OrthoDB" id="7949713at2"/>
<evidence type="ECO:0000313" key="3">
    <source>
        <dbReference type="EMBL" id="MBB1260030.1"/>
    </source>
</evidence>
<dbReference type="RefSeq" id="WP_143646973.1">
    <property type="nucleotide sequence ID" value="NZ_JABJXA010000077.1"/>
</dbReference>
<sequence length="194" mass="20111">MDTIRFSSPPSARRRARLALPALMLSLGLLTAACGAQAAGSPGVASVDSGKSASEAGKGGGSGENDPQAFAECMRENGVDMEDPGPEGHVKITPELVDGDRKKLREAAEACREHMPQRQGGGGEMTEEQKESMRKFATCMRDEGVDVPDPEDGGGFRMGPGAGVDPHDSDFKAAMEECRGLLSGGGMRFGGGGQ</sequence>
<dbReference type="Proteomes" id="UP000320857">
    <property type="component" value="Unassembled WGS sequence"/>
</dbReference>
<dbReference type="Proteomes" id="UP000517765">
    <property type="component" value="Unassembled WGS sequence"/>
</dbReference>
<accession>A0A5P0YMK8</accession>
<dbReference type="EMBL" id="VJYK02000043">
    <property type="protein sequence ID" value="MQS01501.1"/>
    <property type="molecule type" value="Genomic_DNA"/>
</dbReference>
<keyword evidence="5" id="KW-1185">Reference proteome</keyword>
<feature type="signal peptide" evidence="2">
    <location>
        <begin position="1"/>
        <end position="38"/>
    </location>
</feature>
<evidence type="ECO:0000256" key="2">
    <source>
        <dbReference type="SAM" id="SignalP"/>
    </source>
</evidence>
<keyword evidence="2" id="KW-0732">Signal</keyword>
<evidence type="ECO:0000313" key="6">
    <source>
        <dbReference type="Proteomes" id="UP000517765"/>
    </source>
</evidence>
<organism evidence="4 5">
    <name type="scientific">Streptomyces alkaliterrae</name>
    <dbReference type="NCBI Taxonomy" id="2213162"/>
    <lineage>
        <taxon>Bacteria</taxon>
        <taxon>Bacillati</taxon>
        <taxon>Actinomycetota</taxon>
        <taxon>Actinomycetes</taxon>
        <taxon>Kitasatosporales</taxon>
        <taxon>Streptomycetaceae</taxon>
        <taxon>Streptomyces</taxon>
    </lineage>
</organism>
<evidence type="ECO:0000313" key="4">
    <source>
        <dbReference type="EMBL" id="MQS01501.1"/>
    </source>
</evidence>
<evidence type="ECO:0000313" key="5">
    <source>
        <dbReference type="Proteomes" id="UP000320857"/>
    </source>
</evidence>
<dbReference type="PROSITE" id="PS51257">
    <property type="entry name" value="PROKAR_LIPOPROTEIN"/>
    <property type="match status" value="1"/>
</dbReference>